<reference evidence="2 3" key="1">
    <citation type="submission" date="2023-05" db="EMBL/GenBank/DDBJ databases">
        <title>B98-5 Cell Line De Novo Hybrid Assembly: An Optical Mapping Approach.</title>
        <authorList>
            <person name="Kananen K."/>
            <person name="Auerbach J.A."/>
            <person name="Kautto E."/>
            <person name="Blachly J.S."/>
        </authorList>
    </citation>
    <scope>NUCLEOTIDE SEQUENCE [LARGE SCALE GENOMIC DNA]</scope>
    <source>
        <strain evidence="2">B95-8</strain>
        <tissue evidence="2">Cell line</tissue>
    </source>
</reference>
<feature type="region of interest" description="Disordered" evidence="1">
    <location>
        <begin position="1"/>
        <end position="62"/>
    </location>
</feature>
<evidence type="ECO:0000313" key="3">
    <source>
        <dbReference type="Proteomes" id="UP001266305"/>
    </source>
</evidence>
<name>A0ABQ9UWX1_SAGOE</name>
<proteinExistence type="predicted"/>
<accession>A0ABQ9UWX1</accession>
<evidence type="ECO:0000313" key="2">
    <source>
        <dbReference type="EMBL" id="KAK2101250.1"/>
    </source>
</evidence>
<dbReference type="Proteomes" id="UP001266305">
    <property type="component" value="Unassembled WGS sequence"/>
</dbReference>
<gene>
    <name evidence="2" type="ORF">P7K49_018916</name>
</gene>
<feature type="non-terminal residue" evidence="2">
    <location>
        <position position="62"/>
    </location>
</feature>
<protein>
    <submittedName>
        <fullName evidence="2">Uncharacterized protein</fullName>
    </submittedName>
</protein>
<sequence>MLQLHVHLGPPGIFYPDPRDQAELPDGQRRPGFPTCAERAAGARRQAPPSVPRAAKHWPGRP</sequence>
<comment type="caution">
    <text evidence="2">The sequence shown here is derived from an EMBL/GenBank/DDBJ whole genome shotgun (WGS) entry which is preliminary data.</text>
</comment>
<evidence type="ECO:0000256" key="1">
    <source>
        <dbReference type="SAM" id="MobiDB-lite"/>
    </source>
</evidence>
<keyword evidence="3" id="KW-1185">Reference proteome</keyword>
<feature type="compositionally biased region" description="Basic and acidic residues" evidence="1">
    <location>
        <begin position="17"/>
        <end position="29"/>
    </location>
</feature>
<organism evidence="2 3">
    <name type="scientific">Saguinus oedipus</name>
    <name type="common">Cotton-top tamarin</name>
    <name type="synonym">Oedipomidas oedipus</name>
    <dbReference type="NCBI Taxonomy" id="9490"/>
    <lineage>
        <taxon>Eukaryota</taxon>
        <taxon>Metazoa</taxon>
        <taxon>Chordata</taxon>
        <taxon>Craniata</taxon>
        <taxon>Vertebrata</taxon>
        <taxon>Euteleostomi</taxon>
        <taxon>Mammalia</taxon>
        <taxon>Eutheria</taxon>
        <taxon>Euarchontoglires</taxon>
        <taxon>Primates</taxon>
        <taxon>Haplorrhini</taxon>
        <taxon>Platyrrhini</taxon>
        <taxon>Cebidae</taxon>
        <taxon>Callitrichinae</taxon>
        <taxon>Saguinus</taxon>
    </lineage>
</organism>
<dbReference type="EMBL" id="JASSZA010000009">
    <property type="protein sequence ID" value="KAK2101250.1"/>
    <property type="molecule type" value="Genomic_DNA"/>
</dbReference>